<evidence type="ECO:0008006" key="4">
    <source>
        <dbReference type="Google" id="ProtNLM"/>
    </source>
</evidence>
<proteinExistence type="predicted"/>
<name>A0A543E3V3_9PSEU</name>
<gene>
    <name evidence="2" type="ORF">FB558_2932</name>
</gene>
<accession>A0A543E3V3</accession>
<evidence type="ECO:0000313" key="3">
    <source>
        <dbReference type="Proteomes" id="UP000315677"/>
    </source>
</evidence>
<feature type="compositionally biased region" description="Low complexity" evidence="1">
    <location>
        <begin position="80"/>
        <end position="112"/>
    </location>
</feature>
<reference evidence="2 3" key="1">
    <citation type="submission" date="2019-06" db="EMBL/GenBank/DDBJ databases">
        <title>Sequencing the genomes of 1000 actinobacteria strains.</title>
        <authorList>
            <person name="Klenk H.-P."/>
        </authorList>
    </citation>
    <scope>NUCLEOTIDE SEQUENCE [LARGE SCALE GENOMIC DNA]</scope>
    <source>
        <strain evidence="2 3">DSM 45301</strain>
    </source>
</reference>
<feature type="compositionally biased region" description="Basic residues" evidence="1">
    <location>
        <begin position="113"/>
        <end position="129"/>
    </location>
</feature>
<organism evidence="2 3">
    <name type="scientific">Pseudonocardia kunmingensis</name>
    <dbReference type="NCBI Taxonomy" id="630975"/>
    <lineage>
        <taxon>Bacteria</taxon>
        <taxon>Bacillati</taxon>
        <taxon>Actinomycetota</taxon>
        <taxon>Actinomycetes</taxon>
        <taxon>Pseudonocardiales</taxon>
        <taxon>Pseudonocardiaceae</taxon>
        <taxon>Pseudonocardia</taxon>
    </lineage>
</organism>
<dbReference type="RefSeq" id="WP_142052959.1">
    <property type="nucleotide sequence ID" value="NZ_VFPA01000001.1"/>
</dbReference>
<dbReference type="EMBL" id="VFPA01000001">
    <property type="protein sequence ID" value="TQM16129.1"/>
    <property type="molecule type" value="Genomic_DNA"/>
</dbReference>
<dbReference type="OrthoDB" id="3579417at2"/>
<dbReference type="AlphaFoldDB" id="A0A543E3V3"/>
<comment type="caution">
    <text evidence="2">The sequence shown here is derived from an EMBL/GenBank/DDBJ whole genome shotgun (WGS) entry which is preliminary data.</text>
</comment>
<evidence type="ECO:0000313" key="2">
    <source>
        <dbReference type="EMBL" id="TQM16129.1"/>
    </source>
</evidence>
<dbReference type="Proteomes" id="UP000315677">
    <property type="component" value="Unassembled WGS sequence"/>
</dbReference>
<evidence type="ECO:0000256" key="1">
    <source>
        <dbReference type="SAM" id="MobiDB-lite"/>
    </source>
</evidence>
<protein>
    <recommendedName>
        <fullName evidence="4">Anti-sigma-M factor RsmA</fullName>
    </recommendedName>
</protein>
<sequence>MTGGSDPEPLVDVLADLDADRLDPTTAARVRADAAGDPHAAAVLNALAATRADLAALADPPVPAHLSARWDAALAAEQQARPPGGAPSAGEAPADPPRATAPGPASGAGSPAVRRRPSGWNGGRRRSGPRRSGPGRLRPALVAAAVLAAAVAGGVLWAPAPPSIEEVDLVATGLAVRGDLDVGGLADPQRRSGCLREAAPPGVAPDAQLLGGRDVVLGGRPGVLLLLATGRLGQLDVVVVDPHCGPEGGTLLGAQRIGG</sequence>
<feature type="region of interest" description="Disordered" evidence="1">
    <location>
        <begin position="69"/>
        <end position="136"/>
    </location>
</feature>
<keyword evidence="3" id="KW-1185">Reference proteome</keyword>